<reference evidence="1" key="1">
    <citation type="submission" date="2014-11" db="EMBL/GenBank/DDBJ databases">
        <authorList>
            <person name="Amaro Gonzalez C."/>
        </authorList>
    </citation>
    <scope>NUCLEOTIDE SEQUENCE</scope>
</reference>
<dbReference type="AlphaFoldDB" id="A0A0E9XA74"/>
<name>A0A0E9XA74_ANGAN</name>
<sequence>MAFSGANARAALNFKAMFPR</sequence>
<accession>A0A0E9XA74</accession>
<protein>
    <submittedName>
        <fullName evidence="1">Uncharacterized protein</fullName>
    </submittedName>
</protein>
<proteinExistence type="predicted"/>
<evidence type="ECO:0000313" key="1">
    <source>
        <dbReference type="EMBL" id="JAH99326.1"/>
    </source>
</evidence>
<dbReference type="EMBL" id="GBXM01009251">
    <property type="protein sequence ID" value="JAH99326.1"/>
    <property type="molecule type" value="Transcribed_RNA"/>
</dbReference>
<reference evidence="1" key="2">
    <citation type="journal article" date="2015" name="Fish Shellfish Immunol.">
        <title>Early steps in the European eel (Anguilla anguilla)-Vibrio vulnificus interaction in the gills: Role of the RtxA13 toxin.</title>
        <authorList>
            <person name="Callol A."/>
            <person name="Pajuelo D."/>
            <person name="Ebbesson L."/>
            <person name="Teles M."/>
            <person name="MacKenzie S."/>
            <person name="Amaro C."/>
        </authorList>
    </citation>
    <scope>NUCLEOTIDE SEQUENCE</scope>
</reference>
<organism evidence="1">
    <name type="scientific">Anguilla anguilla</name>
    <name type="common">European freshwater eel</name>
    <name type="synonym">Muraena anguilla</name>
    <dbReference type="NCBI Taxonomy" id="7936"/>
    <lineage>
        <taxon>Eukaryota</taxon>
        <taxon>Metazoa</taxon>
        <taxon>Chordata</taxon>
        <taxon>Craniata</taxon>
        <taxon>Vertebrata</taxon>
        <taxon>Euteleostomi</taxon>
        <taxon>Actinopterygii</taxon>
        <taxon>Neopterygii</taxon>
        <taxon>Teleostei</taxon>
        <taxon>Anguilliformes</taxon>
        <taxon>Anguillidae</taxon>
        <taxon>Anguilla</taxon>
    </lineage>
</organism>